<keyword evidence="2" id="KW-1133">Transmembrane helix</keyword>
<evidence type="ECO:0000313" key="4">
    <source>
        <dbReference type="Proteomes" id="UP000807716"/>
    </source>
</evidence>
<dbReference type="OrthoDB" id="10039566at2759"/>
<feature type="compositionally biased region" description="Low complexity" evidence="1">
    <location>
        <begin position="1573"/>
        <end position="1591"/>
    </location>
</feature>
<keyword evidence="2" id="KW-0472">Membrane</keyword>
<keyword evidence="2" id="KW-0812">Transmembrane</keyword>
<dbReference type="PANTHER" id="PTHR35895">
    <property type="entry name" value="CHROMOSOME 16, WHOLE GENOME SHOTGUN SEQUENCE"/>
    <property type="match status" value="1"/>
</dbReference>
<dbReference type="PANTHER" id="PTHR35895:SF1">
    <property type="entry name" value="LIPID-BINDING SERUM GLYCOPROTEIN C-TERMINAL DOMAIN-CONTAINING PROTEIN"/>
    <property type="match status" value="1"/>
</dbReference>
<gene>
    <name evidence="3" type="ORF">DFQ27_005456</name>
</gene>
<proteinExistence type="predicted"/>
<dbReference type="EMBL" id="JAAAJB010000039">
    <property type="protein sequence ID" value="KAG0268861.1"/>
    <property type="molecule type" value="Genomic_DNA"/>
</dbReference>
<evidence type="ECO:0000256" key="1">
    <source>
        <dbReference type="SAM" id="MobiDB-lite"/>
    </source>
</evidence>
<organism evidence="3 4">
    <name type="scientific">Actinomortierella ambigua</name>
    <dbReference type="NCBI Taxonomy" id="1343610"/>
    <lineage>
        <taxon>Eukaryota</taxon>
        <taxon>Fungi</taxon>
        <taxon>Fungi incertae sedis</taxon>
        <taxon>Mucoromycota</taxon>
        <taxon>Mortierellomycotina</taxon>
        <taxon>Mortierellomycetes</taxon>
        <taxon>Mortierellales</taxon>
        <taxon>Mortierellaceae</taxon>
        <taxon>Actinomortierella</taxon>
    </lineage>
</organism>
<dbReference type="InterPro" id="IPR046368">
    <property type="entry name" value="Tag1"/>
</dbReference>
<comment type="caution">
    <text evidence="3">The sequence shown here is derived from an EMBL/GenBank/DDBJ whole genome shotgun (WGS) entry which is preliminary data.</text>
</comment>
<name>A0A9P6QHB8_9FUNG</name>
<sequence length="1655" mass="173793">MATQNGSPSNEVETLPYDEREEDYHEFEEYDEVTKPASPPFYKRRKYWIFCAIMTVIVVAVAVPLALFVILPKIAQSIINQSTMEFNKIDITNPTASSLSMMMDGSLGNTGPFSATIKFPEPIRVSYQNKLLGNMMLPDTKASGGSGELKATAAFNIDDADAFGAFSSDMMNKGSFVWKLESSVTIVALGQTVKDLKLNKEIELLGMNGFPDVQILRFDLPSDAPNGQGVNLQIDTAMNNPSPIGITLGTIVLEISYENVVLGQVKANGAALSGKSQSVLNLTGIMVPQTTPEGLSVVSNLFSQYIAGNASITSAKGVSVLPDGTNEVAWLSSALKSMTLNVKLQSPTSLNIIKSIELGPMGMNWTGADAYAPITTSPSVKAGFQMPFGFSLNVTQVQNNMTVIYNEKNIANINVLNWGPASTIKDATGSFIDFALPPTPFAINADSHGDFDSFVNKLTVGAGENFTVEGTAGTIAQTPIGQVTIAGIPFKSGVFLSGLQGLKTQPTVINSLQVIGGVPEGLQIALDLTMVNPSDLSIDTGAGDSAVVTFGMEYNGDKVGTVIFPSLSLAPGENKKTAGALFTPSGTAGGQELLQKYMTNQVATVDVIGSPSSSGIAPLASGLKDVQLKSDMPGQSAQLLVGTALTILDDTGKTGIASAIVTVNNPFIPELTITSIKSTVLYQGRALGSLDVPTTSIKVPGTSQANSPGLPLTMDLSIDSLISLMVSQAKINNINAAPIEALAQMAKDPTVKIPSSVFAGFNLPTFVRSAMAGLKVDVEMSVEVLVGQYPTALTLAQKDVPTATDETILKLLPIVGTPIAQAIVDLATLQFDNIMINSPAETAFTTNINGLIGNTGPFDADISFPEGSTVAWVNGDSESPIGLIGMPTVAAKADVGAKLALTNVPFKVASSQNMGDFVAYSLKAETFEWSVSATNMVINAMGAPIPGINMKKKVSLKGFNGLQGLQIQKFDLPSNDPNGIHLTLQATLPNPSNVGIEMGTVEFAQIYKGQELGFVKTSGLKLLPDSISPIAMEGTMVKQTSEAGLKALGDLFRETLSGGSPQLTVKGKSVTPANGPVSWLTAAFGSLTMDVQLPSIGKVDLITGITLKTMTLDFTKGSAYAPMTSSDNIEANYKIPFTFPLNIGQVANDMNMQMPQGNTIANLKIPLSPAQTIAPNVLKMAYTDIPLKVADNAHETFNQFSRILTTGPGVSFFLQGEATTVAETAAGNVEIPGVKVNVQSTMAGMNLNAGGAQVTNITVTGGTSEYLEIKQNVVLQNPSGLTVKVGKVSFGIGFQGAKLGDAIVDNMVLVPGANVAPANFHLQPASAELRDNFLSGFVAGQSFTIDIAGSPQSTDVESLKEAFSSVKMAATITGINDKLIAPGSAAQPDIGEMLNPLNERLTPVQVMVYNPFDAPLYIKRMTATNSWRGKTFGTIDEDVGFTVPPKSSKLSPTVTMKSPAGLGFGLLLVEFMAAYPSMIIFKPNDVPFDIQSTIVAYVGGPNGYMGNVKYAQKDTIIRVQLNGKPPAGGMSNLLPGGNTTTVAPPTATSTGIETPSPVSPTTTEPAETKPTKDASTTTTEDASAPADPTTTNEEVRTPEPTTTSAGNVLSKRQTVNLLEALPQPDENASPDVIENYLKSLLNKVALDNNLAPLFT</sequence>
<dbReference type="Pfam" id="PF12505">
    <property type="entry name" value="DUF3712"/>
    <property type="match status" value="4"/>
</dbReference>
<evidence type="ECO:0000313" key="3">
    <source>
        <dbReference type="EMBL" id="KAG0268861.1"/>
    </source>
</evidence>
<reference evidence="3" key="1">
    <citation type="journal article" date="2020" name="Fungal Divers.">
        <title>Resolving the Mortierellaceae phylogeny through synthesis of multi-gene phylogenetics and phylogenomics.</title>
        <authorList>
            <person name="Vandepol N."/>
            <person name="Liber J."/>
            <person name="Desiro A."/>
            <person name="Na H."/>
            <person name="Kennedy M."/>
            <person name="Barry K."/>
            <person name="Grigoriev I.V."/>
            <person name="Miller A.N."/>
            <person name="O'Donnell K."/>
            <person name="Stajich J.E."/>
            <person name="Bonito G."/>
        </authorList>
    </citation>
    <scope>NUCLEOTIDE SEQUENCE</scope>
    <source>
        <strain evidence="3">BC1065</strain>
    </source>
</reference>
<dbReference type="GO" id="GO:0000329">
    <property type="term" value="C:fungal-type vacuole membrane"/>
    <property type="evidence" value="ECO:0007669"/>
    <property type="project" value="InterPro"/>
</dbReference>
<evidence type="ECO:0000256" key="2">
    <source>
        <dbReference type="SAM" id="Phobius"/>
    </source>
</evidence>
<accession>A0A9P6QHB8</accession>
<keyword evidence="4" id="KW-1185">Reference proteome</keyword>
<feature type="compositionally biased region" description="Polar residues" evidence="1">
    <location>
        <begin position="1599"/>
        <end position="1610"/>
    </location>
</feature>
<feature type="region of interest" description="Disordered" evidence="1">
    <location>
        <begin position="1527"/>
        <end position="1610"/>
    </location>
</feature>
<protein>
    <submittedName>
        <fullName evidence="3">Uncharacterized protein</fullName>
    </submittedName>
</protein>
<feature type="transmembrane region" description="Helical" evidence="2">
    <location>
        <begin position="47"/>
        <end position="71"/>
    </location>
</feature>
<dbReference type="InterPro" id="IPR022185">
    <property type="entry name" value="DUF3712"/>
</dbReference>
<dbReference type="Proteomes" id="UP000807716">
    <property type="component" value="Unassembled WGS sequence"/>
</dbReference>
<feature type="compositionally biased region" description="Low complexity" evidence="1">
    <location>
        <begin position="1535"/>
        <end position="1565"/>
    </location>
</feature>